<comment type="caution">
    <text evidence="1">The sequence shown here is derived from an EMBL/GenBank/DDBJ whole genome shotgun (WGS) entry which is preliminary data.</text>
</comment>
<dbReference type="EMBL" id="LAZR01069242">
    <property type="protein sequence ID" value="KKK48107.1"/>
    <property type="molecule type" value="Genomic_DNA"/>
</dbReference>
<dbReference type="AlphaFoldDB" id="A0A0F8VUW1"/>
<evidence type="ECO:0000313" key="1">
    <source>
        <dbReference type="EMBL" id="KKK48107.1"/>
    </source>
</evidence>
<protein>
    <submittedName>
        <fullName evidence="1">Uncharacterized protein</fullName>
    </submittedName>
</protein>
<reference evidence="1" key="1">
    <citation type="journal article" date="2015" name="Nature">
        <title>Complex archaea that bridge the gap between prokaryotes and eukaryotes.</title>
        <authorList>
            <person name="Spang A."/>
            <person name="Saw J.H."/>
            <person name="Jorgensen S.L."/>
            <person name="Zaremba-Niedzwiedzka K."/>
            <person name="Martijn J."/>
            <person name="Lind A.E."/>
            <person name="van Eijk R."/>
            <person name="Schleper C."/>
            <person name="Guy L."/>
            <person name="Ettema T.J."/>
        </authorList>
    </citation>
    <scope>NUCLEOTIDE SEQUENCE</scope>
</reference>
<feature type="non-terminal residue" evidence="1">
    <location>
        <position position="115"/>
    </location>
</feature>
<proteinExistence type="predicted"/>
<accession>A0A0F8VUW1</accession>
<name>A0A0F8VUW1_9ZZZZ</name>
<gene>
    <name evidence="1" type="ORF">LCGC14_3148470</name>
</gene>
<sequence>MRFRSDIRATARQLLRDEFVEGVDLEWEPDELNIIIANILDRIEQKMPYEVKVTAEDELSQIATELSASATTLVVDSDDDFPTTYPFFITIEDEVLSVTALPSGDNFTVTRAQKG</sequence>
<organism evidence="1">
    <name type="scientific">marine sediment metagenome</name>
    <dbReference type="NCBI Taxonomy" id="412755"/>
    <lineage>
        <taxon>unclassified sequences</taxon>
        <taxon>metagenomes</taxon>
        <taxon>ecological metagenomes</taxon>
    </lineage>
</organism>